<gene>
    <name evidence="4" type="ORF">JI735_07120</name>
</gene>
<dbReference type="InterPro" id="IPR018506">
    <property type="entry name" value="Cyt_B5_heme-BS"/>
</dbReference>
<name>A0A974SDY5_9BACL</name>
<feature type="domain" description="EAL" evidence="2">
    <location>
        <begin position="230"/>
        <end position="483"/>
    </location>
</feature>
<dbReference type="Proteomes" id="UP000595841">
    <property type="component" value="Chromosome"/>
</dbReference>
<feature type="domain" description="GGDEF" evidence="3">
    <location>
        <begin position="88"/>
        <end position="221"/>
    </location>
</feature>
<dbReference type="InterPro" id="IPR043128">
    <property type="entry name" value="Rev_trsase/Diguanyl_cyclase"/>
</dbReference>
<dbReference type="PROSITE" id="PS00191">
    <property type="entry name" value="CYTOCHROME_B5_1"/>
    <property type="match status" value="1"/>
</dbReference>
<dbReference type="InterPro" id="IPR050706">
    <property type="entry name" value="Cyclic-di-GMP_PDE-like"/>
</dbReference>
<dbReference type="GO" id="GO:0071111">
    <property type="term" value="F:cyclic-guanylate-specific phosphodiesterase activity"/>
    <property type="evidence" value="ECO:0007669"/>
    <property type="project" value="InterPro"/>
</dbReference>
<accession>A0A974SDY5</accession>
<dbReference type="InterPro" id="IPR029787">
    <property type="entry name" value="Nucleotide_cyclase"/>
</dbReference>
<proteinExistence type="predicted"/>
<dbReference type="PROSITE" id="PS50883">
    <property type="entry name" value="EAL"/>
    <property type="match status" value="1"/>
</dbReference>
<protein>
    <submittedName>
        <fullName evidence="4">EAL domain-containing protein</fullName>
    </submittedName>
</protein>
<dbReference type="CDD" id="cd01948">
    <property type="entry name" value="EAL"/>
    <property type="match status" value="1"/>
</dbReference>
<dbReference type="EMBL" id="CP068595">
    <property type="protein sequence ID" value="QQZ62367.1"/>
    <property type="molecule type" value="Genomic_DNA"/>
</dbReference>
<reference evidence="4 5" key="1">
    <citation type="submission" date="2021-01" db="EMBL/GenBank/DDBJ databases">
        <title>Whole genome sequence of Paenibacillus sonchi LMG 24727 for comparative genomics.</title>
        <authorList>
            <person name="Lee G."/>
            <person name="Kim M.-J."/>
            <person name="Lim K."/>
            <person name="Shin J.-H."/>
        </authorList>
    </citation>
    <scope>NUCLEOTIDE SEQUENCE [LARGE SCALE GENOMIC DNA]</scope>
    <source>
        <strain evidence="4 5">LMG 24727</strain>
    </source>
</reference>
<evidence type="ECO:0000259" key="2">
    <source>
        <dbReference type="PROSITE" id="PS50883"/>
    </source>
</evidence>
<dbReference type="InterPro" id="IPR035919">
    <property type="entry name" value="EAL_sf"/>
</dbReference>
<dbReference type="NCBIfam" id="TIGR00254">
    <property type="entry name" value="GGDEF"/>
    <property type="match status" value="1"/>
</dbReference>
<dbReference type="InterPro" id="IPR000160">
    <property type="entry name" value="GGDEF_dom"/>
</dbReference>
<evidence type="ECO:0000259" key="3">
    <source>
        <dbReference type="PROSITE" id="PS50887"/>
    </source>
</evidence>
<dbReference type="Gene3D" id="3.30.70.270">
    <property type="match status" value="1"/>
</dbReference>
<dbReference type="InterPro" id="IPR001633">
    <property type="entry name" value="EAL_dom"/>
</dbReference>
<dbReference type="PANTHER" id="PTHR33121">
    <property type="entry name" value="CYCLIC DI-GMP PHOSPHODIESTERASE PDEF"/>
    <property type="match status" value="1"/>
</dbReference>
<evidence type="ECO:0000313" key="4">
    <source>
        <dbReference type="EMBL" id="QQZ62367.1"/>
    </source>
</evidence>
<keyword evidence="5" id="KW-1185">Reference proteome</keyword>
<dbReference type="SMART" id="SM00052">
    <property type="entry name" value="EAL"/>
    <property type="match status" value="1"/>
</dbReference>
<dbReference type="PANTHER" id="PTHR33121:SF70">
    <property type="entry name" value="SIGNALING PROTEIN YKOW"/>
    <property type="match status" value="1"/>
</dbReference>
<sequence>MVDVTDRKGYESKLQISYQELESTYEELTALQDELMEQYNKVVENQALLQASEEKYRLLAYNDVLSGLPNRLSLSEELTDFIDKHPGGQAALFFLDIDNFKYINDTMGHTFGDELLVKAGERLLELSDGRCRHFRFGGDEFVILIKEVDGYAEVIYYAESLVQGFSAPFELDASSVHISISIGIASYPENGTDAGELLKNADIAMYKAKEAGKGTYVIYGEEMQQHFDERMIVEHHLRNAIANNELSLQYQPLVDTGTGRIWGFEALIRWNSPVLGVVSPLSFITIAEDCRLIVPIGEWVLRKACRFMRELQAQGYEGYHISVNISVVQLMLDDFTDMVLAVLEDTGLAPEYLELEITESIFMESFEAISSKLEPLKQRGIGIALDDFGTGYSSLSYLKQLPITTLKIDKSFIDSIDTPNNMSLASSIVTIGHDMGLNVTAEGVETREQLEFLERTSCDKIQGYFISRPIPEKEVAGWISGRPAG</sequence>
<keyword evidence="1" id="KW-0175">Coiled coil</keyword>
<feature type="coiled-coil region" evidence="1">
    <location>
        <begin position="11"/>
        <end position="45"/>
    </location>
</feature>
<dbReference type="SUPFAM" id="SSF55073">
    <property type="entry name" value="Nucleotide cyclase"/>
    <property type="match status" value="1"/>
</dbReference>
<dbReference type="Gene3D" id="3.20.20.450">
    <property type="entry name" value="EAL domain"/>
    <property type="match status" value="1"/>
</dbReference>
<evidence type="ECO:0000313" key="5">
    <source>
        <dbReference type="Proteomes" id="UP000595841"/>
    </source>
</evidence>
<dbReference type="SMART" id="SM00267">
    <property type="entry name" value="GGDEF"/>
    <property type="match status" value="1"/>
</dbReference>
<dbReference type="Pfam" id="PF00563">
    <property type="entry name" value="EAL"/>
    <property type="match status" value="1"/>
</dbReference>
<dbReference type="PROSITE" id="PS50887">
    <property type="entry name" value="GGDEF"/>
    <property type="match status" value="1"/>
</dbReference>
<dbReference type="SUPFAM" id="SSF141868">
    <property type="entry name" value="EAL domain-like"/>
    <property type="match status" value="1"/>
</dbReference>
<dbReference type="GO" id="GO:0020037">
    <property type="term" value="F:heme binding"/>
    <property type="evidence" value="ECO:0007669"/>
    <property type="project" value="InterPro"/>
</dbReference>
<evidence type="ECO:0000256" key="1">
    <source>
        <dbReference type="SAM" id="Coils"/>
    </source>
</evidence>
<dbReference type="KEGG" id="pson:JI735_07120"/>
<organism evidence="4 5">
    <name type="scientific">Paenibacillus sonchi</name>
    <dbReference type="NCBI Taxonomy" id="373687"/>
    <lineage>
        <taxon>Bacteria</taxon>
        <taxon>Bacillati</taxon>
        <taxon>Bacillota</taxon>
        <taxon>Bacilli</taxon>
        <taxon>Bacillales</taxon>
        <taxon>Paenibacillaceae</taxon>
        <taxon>Paenibacillus</taxon>
        <taxon>Paenibacillus sonchi group</taxon>
    </lineage>
</organism>
<dbReference type="AlphaFoldDB" id="A0A974SDY5"/>
<dbReference type="CDD" id="cd01949">
    <property type="entry name" value="GGDEF"/>
    <property type="match status" value="1"/>
</dbReference>
<dbReference type="Pfam" id="PF00990">
    <property type="entry name" value="GGDEF"/>
    <property type="match status" value="1"/>
</dbReference>